<sequence length="70" mass="8286">MNYFRVNNIFEKHKRKNQKNQMEVGESWIGTLIKKKALLNFSVDKTIFLIKSIGTHEQNIFGILIFSQTR</sequence>
<dbReference type="RefSeq" id="WP_224136168.1">
    <property type="nucleotide sequence ID" value="NZ_JAIQUM010000002.1"/>
</dbReference>
<evidence type="ECO:0000313" key="1">
    <source>
        <dbReference type="EMBL" id="MBZ5748899.1"/>
    </source>
</evidence>
<accession>A0ABS7UM12</accession>
<comment type="caution">
    <text evidence="1">The sequence shown here is derived from an EMBL/GenBank/DDBJ whole genome shotgun (WGS) entry which is preliminary data.</text>
</comment>
<gene>
    <name evidence="1" type="ORF">K9V48_01180</name>
</gene>
<proteinExistence type="predicted"/>
<dbReference type="EMBL" id="JAIQUM010000002">
    <property type="protein sequence ID" value="MBZ5748899.1"/>
    <property type="molecule type" value="Genomic_DNA"/>
</dbReference>
<dbReference type="Proteomes" id="UP001165287">
    <property type="component" value="Unassembled WGS sequence"/>
</dbReference>
<evidence type="ECO:0000313" key="2">
    <source>
        <dbReference type="Proteomes" id="UP001165287"/>
    </source>
</evidence>
<organism evidence="1 2">
    <name type="scientific">Metabacillus rhizolycopersici</name>
    <dbReference type="NCBI Taxonomy" id="2875709"/>
    <lineage>
        <taxon>Bacteria</taxon>
        <taxon>Bacillati</taxon>
        <taxon>Bacillota</taxon>
        <taxon>Bacilli</taxon>
        <taxon>Bacillales</taxon>
        <taxon>Bacillaceae</taxon>
        <taxon>Metabacillus</taxon>
    </lineage>
</organism>
<keyword evidence="2" id="KW-1185">Reference proteome</keyword>
<reference evidence="1" key="1">
    <citation type="submission" date="2024-05" db="EMBL/GenBank/DDBJ databases">
        <title>Metabacillus sp. nov., isolated from the rhizosphere soil of tomato plants.</title>
        <authorList>
            <person name="Ma R."/>
        </authorList>
    </citation>
    <scope>NUCLEOTIDE SEQUENCE</scope>
    <source>
        <strain evidence="1">DBTR6</strain>
    </source>
</reference>
<protein>
    <submittedName>
        <fullName evidence="1">Uncharacterized protein</fullName>
    </submittedName>
</protein>
<name>A0ABS7UM12_9BACI</name>